<dbReference type="FunFam" id="3.10.180.10:FF:000022">
    <property type="entry name" value="4-hydroxyphenylpyruvate dioxygenase"/>
    <property type="match status" value="1"/>
</dbReference>
<proteinExistence type="inferred from homology"/>
<evidence type="ECO:0000256" key="12">
    <source>
        <dbReference type="ARBA" id="ARBA00022737"/>
    </source>
</evidence>
<dbReference type="GO" id="GO:0000139">
    <property type="term" value="C:Golgi membrane"/>
    <property type="evidence" value="ECO:0007669"/>
    <property type="project" value="UniProtKB-SubCell"/>
</dbReference>
<evidence type="ECO:0000313" key="25">
    <source>
        <dbReference type="EMBL" id="RKP30637.1"/>
    </source>
</evidence>
<evidence type="ECO:0000256" key="17">
    <source>
        <dbReference type="ARBA" id="ARBA00023004"/>
    </source>
</evidence>
<evidence type="ECO:0000256" key="7">
    <source>
        <dbReference type="ARBA" id="ARBA00011738"/>
    </source>
</evidence>
<dbReference type="GO" id="GO:0006559">
    <property type="term" value="P:L-phenylalanine catabolic process"/>
    <property type="evidence" value="ECO:0007669"/>
    <property type="project" value="UniProtKB-UniPathway"/>
</dbReference>
<dbReference type="SUPFAM" id="SSF54593">
    <property type="entry name" value="Glyoxalase/Bleomycin resistance protein/Dihydroxybiphenyl dioxygenase"/>
    <property type="match status" value="2"/>
</dbReference>
<feature type="domain" description="VOC" evidence="24">
    <location>
        <begin position="35"/>
        <end position="240"/>
    </location>
</feature>
<dbReference type="InterPro" id="IPR041735">
    <property type="entry name" value="4OHPhenylPyrv_dOase_C"/>
</dbReference>
<dbReference type="GO" id="GO:0003868">
    <property type="term" value="F:4-hydroxyphenylpyruvate dioxygenase activity"/>
    <property type="evidence" value="ECO:0007669"/>
    <property type="project" value="UniProtKB-EC"/>
</dbReference>
<evidence type="ECO:0000256" key="4">
    <source>
        <dbReference type="ARBA" id="ARBA00004496"/>
    </source>
</evidence>
<keyword evidence="14" id="KW-0828">Tyrosine catabolism</keyword>
<comment type="function">
    <text evidence="22">Catalyzes the conversion of 4-hydroxyphenylpyruvic acid to homogentisic acid, one of the steps in tyrosine catabolism.</text>
</comment>
<evidence type="ECO:0000256" key="2">
    <source>
        <dbReference type="ARBA" id="ARBA00004395"/>
    </source>
</evidence>
<dbReference type="PANTHER" id="PTHR11959">
    <property type="entry name" value="4-HYDROXYPHENYLPYRUVATE DIOXYGENASE"/>
    <property type="match status" value="1"/>
</dbReference>
<dbReference type="InterPro" id="IPR005956">
    <property type="entry name" value="4OHPhenylPyrv_dOase"/>
</dbReference>
<reference evidence="26" key="1">
    <citation type="journal article" date="2018" name="Nat. Microbiol.">
        <title>Leveraging single-cell genomics to expand the fungal tree of life.</title>
        <authorList>
            <person name="Ahrendt S.R."/>
            <person name="Quandt C.A."/>
            <person name="Ciobanu D."/>
            <person name="Clum A."/>
            <person name="Salamov A."/>
            <person name="Andreopoulos B."/>
            <person name="Cheng J.F."/>
            <person name="Woyke T."/>
            <person name="Pelin A."/>
            <person name="Henrissat B."/>
            <person name="Reynolds N.K."/>
            <person name="Benny G.L."/>
            <person name="Smith M.E."/>
            <person name="James T.Y."/>
            <person name="Grigoriev I.V."/>
        </authorList>
    </citation>
    <scope>NUCLEOTIDE SEQUENCE [LARGE SCALE GENOMIC DNA]</scope>
    <source>
        <strain evidence="26">Baker2002</strain>
    </source>
</reference>
<keyword evidence="17" id="KW-0408">Iron</keyword>
<keyword evidence="20" id="KW-0585">Phenylalanine catabolism</keyword>
<dbReference type="AlphaFoldDB" id="A0A4P9ZCK5"/>
<dbReference type="Pfam" id="PF00903">
    <property type="entry name" value="Glyoxalase"/>
    <property type="match status" value="1"/>
</dbReference>
<keyword evidence="15 25" id="KW-0223">Dioxygenase</keyword>
<evidence type="ECO:0000313" key="26">
    <source>
        <dbReference type="Proteomes" id="UP000268321"/>
    </source>
</evidence>
<protein>
    <recommendedName>
        <fullName evidence="9">4-hydroxyphenylpyruvate dioxygenase</fullName>
        <ecNumber evidence="8">1.13.11.27</ecNumber>
    </recommendedName>
    <alternativeName>
        <fullName evidence="21">4-hydroxyphenylpyruvic acid oxidase</fullName>
    </alternativeName>
</protein>
<dbReference type="Gene3D" id="3.10.180.10">
    <property type="entry name" value="2,3-Dihydroxybiphenyl 1,2-Dioxygenase, domain 1"/>
    <property type="match status" value="2"/>
</dbReference>
<evidence type="ECO:0000256" key="3">
    <source>
        <dbReference type="ARBA" id="ARBA00004406"/>
    </source>
</evidence>
<evidence type="ECO:0000259" key="24">
    <source>
        <dbReference type="PROSITE" id="PS51819"/>
    </source>
</evidence>
<dbReference type="CDD" id="cd07250">
    <property type="entry name" value="HPPD_C_like"/>
    <property type="match status" value="1"/>
</dbReference>
<keyword evidence="12" id="KW-0677">Repeat</keyword>
<dbReference type="EC" id="1.13.11.27" evidence="8"/>
<organism evidence="25 26">
    <name type="scientific">Metschnikowia bicuspidata</name>
    <dbReference type="NCBI Taxonomy" id="27322"/>
    <lineage>
        <taxon>Eukaryota</taxon>
        <taxon>Fungi</taxon>
        <taxon>Dikarya</taxon>
        <taxon>Ascomycota</taxon>
        <taxon>Saccharomycotina</taxon>
        <taxon>Pichiomycetes</taxon>
        <taxon>Metschnikowiaceae</taxon>
        <taxon>Metschnikowia</taxon>
    </lineage>
</organism>
<keyword evidence="13" id="KW-0256">Endoplasmic reticulum</keyword>
<gene>
    <name evidence="25" type="ORF">METBISCDRAFT_15941</name>
</gene>
<dbReference type="OrthoDB" id="414569at2759"/>
<evidence type="ECO:0000256" key="16">
    <source>
        <dbReference type="ARBA" id="ARBA00023002"/>
    </source>
</evidence>
<dbReference type="EMBL" id="ML004455">
    <property type="protein sequence ID" value="RKP30637.1"/>
    <property type="molecule type" value="Genomic_DNA"/>
</dbReference>
<evidence type="ECO:0000256" key="9">
    <source>
        <dbReference type="ARBA" id="ARBA00018452"/>
    </source>
</evidence>
<evidence type="ECO:0000256" key="11">
    <source>
        <dbReference type="ARBA" id="ARBA00022723"/>
    </source>
</evidence>
<sequence length="493" mass="55368">MTSLNKLAVSPQQQVSSDILVTSRCLEDGDFGIQSFYSVRLVTSSAKEMAAYLQTILGLEKIAYQGLENGNSCLASHVLRKNDVVLEISGTLETRTDFRYDSGKECALKVEKTEMENKTMHILEYLECQRSVVRESLRYNAVQTYFGKPGATKQNGHKIVLEAATASAVADFISIHGMGVFDIVFLVKDVRRVFSKAVAAGALVIRQPEITKDKNGSVLIATVGTPVSDLRHTLVELVDYKGPYLPGYASVEPKQGNVAQSTAGFLCDIDHCVQNFSWNELNVSTQFYISAFGLQKFWSVDDKDVSTVNSGLRSIVLTNTNQKVKMPINEPATAKMRGQIEEFYDYYGGPGVQHIAIRTDDIIGTVLTMKKRGIEFNSVSSTYYKQLGERLDVYNIELHEDLKILKEHHILLDFDPNTRFKQQNGKFHCHYILQIFTNPIHDRPTLFFEIIQRHNHNGFGKGTFRGLFESIEEQQKLRGTLVCTEPKYGGNCQ</sequence>
<evidence type="ECO:0000256" key="18">
    <source>
        <dbReference type="ARBA" id="ARBA00023034"/>
    </source>
</evidence>
<keyword evidence="18" id="KW-0333">Golgi apparatus</keyword>
<comment type="pathway">
    <text evidence="5">Amino-acid degradation; L-phenylalanine degradation; acetoacetate and fumarate from L-phenylalanine: step 3/6.</text>
</comment>
<name>A0A4P9ZCK5_9ASCO</name>
<keyword evidence="11" id="KW-0479">Metal-binding</keyword>
<dbReference type="InterPro" id="IPR037523">
    <property type="entry name" value="VOC_core"/>
</dbReference>
<evidence type="ECO:0000256" key="22">
    <source>
        <dbReference type="ARBA" id="ARBA00033727"/>
    </source>
</evidence>
<evidence type="ECO:0000256" key="23">
    <source>
        <dbReference type="ARBA" id="ARBA00048047"/>
    </source>
</evidence>
<comment type="cofactor">
    <cofactor evidence="1">
        <name>Fe cation</name>
        <dbReference type="ChEBI" id="CHEBI:24875"/>
    </cofactor>
</comment>
<dbReference type="UniPathway" id="UPA00139">
    <property type="reaction ID" value="UER00362"/>
</dbReference>
<evidence type="ECO:0000256" key="14">
    <source>
        <dbReference type="ARBA" id="ARBA00022878"/>
    </source>
</evidence>
<evidence type="ECO:0000256" key="13">
    <source>
        <dbReference type="ARBA" id="ARBA00022824"/>
    </source>
</evidence>
<evidence type="ECO:0000256" key="20">
    <source>
        <dbReference type="ARBA" id="ARBA00023232"/>
    </source>
</evidence>
<dbReference type="GO" id="GO:0005789">
    <property type="term" value="C:endoplasmic reticulum membrane"/>
    <property type="evidence" value="ECO:0007669"/>
    <property type="project" value="UniProtKB-SubCell"/>
</dbReference>
<accession>A0A4P9ZCK5</accession>
<dbReference type="PANTHER" id="PTHR11959:SF1">
    <property type="entry name" value="4-HYDROXYPHENYLPYRUVATE DIOXYGENASE"/>
    <property type="match status" value="1"/>
</dbReference>
<feature type="domain" description="VOC" evidence="24">
    <location>
        <begin position="268"/>
        <end position="407"/>
    </location>
</feature>
<dbReference type="PROSITE" id="PS51819">
    <property type="entry name" value="VOC"/>
    <property type="match status" value="2"/>
</dbReference>
<dbReference type="InterPro" id="IPR029068">
    <property type="entry name" value="Glyas_Bleomycin-R_OHBP_Dase"/>
</dbReference>
<evidence type="ECO:0000256" key="19">
    <source>
        <dbReference type="ARBA" id="ARBA00023136"/>
    </source>
</evidence>
<dbReference type="InterPro" id="IPR004360">
    <property type="entry name" value="Glyas_Fos-R_dOase_dom"/>
</dbReference>
<dbReference type="GO" id="GO:0006572">
    <property type="term" value="P:L-tyrosine catabolic process"/>
    <property type="evidence" value="ECO:0007669"/>
    <property type="project" value="UniProtKB-KW"/>
</dbReference>
<dbReference type="InterPro" id="IPR041736">
    <property type="entry name" value="4OHPhenylPyrv_dOase_N"/>
</dbReference>
<dbReference type="GO" id="GO:0046872">
    <property type="term" value="F:metal ion binding"/>
    <property type="evidence" value="ECO:0007669"/>
    <property type="project" value="UniProtKB-KW"/>
</dbReference>
<evidence type="ECO:0000256" key="15">
    <source>
        <dbReference type="ARBA" id="ARBA00022964"/>
    </source>
</evidence>
<dbReference type="Proteomes" id="UP000268321">
    <property type="component" value="Unassembled WGS sequence"/>
</dbReference>
<keyword evidence="25" id="KW-0670">Pyruvate</keyword>
<evidence type="ECO:0000256" key="21">
    <source>
        <dbReference type="ARBA" id="ARBA00029786"/>
    </source>
</evidence>
<keyword evidence="16" id="KW-0560">Oxidoreductase</keyword>
<evidence type="ECO:0000256" key="10">
    <source>
        <dbReference type="ARBA" id="ARBA00022490"/>
    </source>
</evidence>
<comment type="catalytic activity">
    <reaction evidence="23">
        <text>3-(4-hydroxyphenyl)pyruvate + O2 = homogentisate + CO2</text>
        <dbReference type="Rhea" id="RHEA:16189"/>
        <dbReference type="ChEBI" id="CHEBI:15379"/>
        <dbReference type="ChEBI" id="CHEBI:16169"/>
        <dbReference type="ChEBI" id="CHEBI:16526"/>
        <dbReference type="ChEBI" id="CHEBI:36242"/>
        <dbReference type="EC" id="1.13.11.27"/>
    </reaction>
    <physiologicalReaction direction="left-to-right" evidence="23">
        <dbReference type="Rhea" id="RHEA:16190"/>
    </physiologicalReaction>
</comment>
<dbReference type="NCBIfam" id="TIGR01263">
    <property type="entry name" value="4HPPD"/>
    <property type="match status" value="1"/>
</dbReference>
<keyword evidence="10" id="KW-0963">Cytoplasm</keyword>
<comment type="similarity">
    <text evidence="6">Belongs to the 4HPPD family.</text>
</comment>
<keyword evidence="26" id="KW-1185">Reference proteome</keyword>
<dbReference type="GO" id="GO:0042802">
    <property type="term" value="F:identical protein binding"/>
    <property type="evidence" value="ECO:0007669"/>
    <property type="project" value="UniProtKB-ARBA"/>
</dbReference>
<dbReference type="CDD" id="cd08342">
    <property type="entry name" value="HPPD_N_like"/>
    <property type="match status" value="1"/>
</dbReference>
<evidence type="ECO:0000256" key="6">
    <source>
        <dbReference type="ARBA" id="ARBA00005877"/>
    </source>
</evidence>
<comment type="subunit">
    <text evidence="7">Homodimer.</text>
</comment>
<evidence type="ECO:0000256" key="5">
    <source>
        <dbReference type="ARBA" id="ARBA00005162"/>
    </source>
</evidence>
<evidence type="ECO:0000256" key="1">
    <source>
        <dbReference type="ARBA" id="ARBA00001962"/>
    </source>
</evidence>
<comment type="subcellular location">
    <subcellularLocation>
        <location evidence="4">Cytoplasm</location>
    </subcellularLocation>
    <subcellularLocation>
        <location evidence="3">Endoplasmic reticulum membrane</location>
        <topology evidence="3">Peripheral membrane protein</topology>
    </subcellularLocation>
    <subcellularLocation>
        <location evidence="2">Golgi apparatus membrane</location>
        <topology evidence="2">Peripheral membrane protein</topology>
    </subcellularLocation>
</comment>
<keyword evidence="19" id="KW-0472">Membrane</keyword>
<evidence type="ECO:0000256" key="8">
    <source>
        <dbReference type="ARBA" id="ARBA00013222"/>
    </source>
</evidence>